<comment type="similarity">
    <text evidence="2">Belongs to the MotA family.</text>
</comment>
<gene>
    <name evidence="16" type="ORF">A45J_0047</name>
</gene>
<dbReference type="GO" id="GO:0006935">
    <property type="term" value="P:chemotaxis"/>
    <property type="evidence" value="ECO:0007669"/>
    <property type="project" value="UniProtKB-KW"/>
</dbReference>
<keyword evidence="8" id="KW-0283">Flagellar rotation</keyword>
<feature type="domain" description="MotA/TolQ/ExbB proton channel" evidence="14">
    <location>
        <begin position="135"/>
        <end position="238"/>
    </location>
</feature>
<evidence type="ECO:0000256" key="8">
    <source>
        <dbReference type="ARBA" id="ARBA00022779"/>
    </source>
</evidence>
<dbReference type="InterPro" id="IPR022522">
    <property type="entry name" value="Flagellar_motor_stator_MotA"/>
</dbReference>
<comment type="caution">
    <text evidence="16">The sequence shown here is derived from an EMBL/GenBank/DDBJ whole genome shotgun (WGS) entry which is preliminary data.</text>
</comment>
<feature type="transmembrane region" description="Helical" evidence="13">
    <location>
        <begin position="27"/>
        <end position="48"/>
    </location>
</feature>
<dbReference type="GO" id="GO:1902600">
    <property type="term" value="P:proton transmembrane transport"/>
    <property type="evidence" value="ECO:0007669"/>
    <property type="project" value="UniProtKB-KW"/>
</dbReference>
<keyword evidence="12 13" id="KW-0472">Membrane</keyword>
<dbReference type="GO" id="GO:0071978">
    <property type="term" value="P:bacterial-type flagellum-dependent swarming motility"/>
    <property type="evidence" value="ECO:0007669"/>
    <property type="project" value="InterPro"/>
</dbReference>
<dbReference type="EMBL" id="BLAB01000001">
    <property type="protein sequence ID" value="GER92332.1"/>
    <property type="molecule type" value="Genomic_DNA"/>
</dbReference>
<evidence type="ECO:0000256" key="1">
    <source>
        <dbReference type="ARBA" id="ARBA00004429"/>
    </source>
</evidence>
<evidence type="ECO:0000256" key="11">
    <source>
        <dbReference type="ARBA" id="ARBA00023065"/>
    </source>
</evidence>
<evidence type="ECO:0000256" key="4">
    <source>
        <dbReference type="ARBA" id="ARBA00022475"/>
    </source>
</evidence>
<evidence type="ECO:0000256" key="6">
    <source>
        <dbReference type="ARBA" id="ARBA00022519"/>
    </source>
</evidence>
<dbReference type="InterPro" id="IPR046786">
    <property type="entry name" value="MotA_N"/>
</dbReference>
<evidence type="ECO:0000256" key="5">
    <source>
        <dbReference type="ARBA" id="ARBA00022500"/>
    </source>
</evidence>
<keyword evidence="16" id="KW-0282">Flagellum</keyword>
<proteinExistence type="inferred from homology"/>
<dbReference type="AlphaFoldDB" id="A0A5J4KZ24"/>
<keyword evidence="10 13" id="KW-1133">Transmembrane helix</keyword>
<keyword evidence="11" id="KW-0406">Ion transport</keyword>
<keyword evidence="7 13" id="KW-0812">Transmembrane</keyword>
<comment type="subcellular location">
    <subcellularLocation>
        <location evidence="1">Cell inner membrane</location>
        <topology evidence="1">Multi-pass membrane protein</topology>
    </subcellularLocation>
</comment>
<dbReference type="PANTHER" id="PTHR30433:SF4">
    <property type="entry name" value="MOTILITY PROTEIN A"/>
    <property type="match status" value="1"/>
</dbReference>
<dbReference type="PROSITE" id="PS01307">
    <property type="entry name" value="MOTA"/>
    <property type="match status" value="1"/>
</dbReference>
<protein>
    <submittedName>
        <fullName evidence="16">Flagellar motor stator protein MotA</fullName>
    </submittedName>
</protein>
<reference evidence="16" key="1">
    <citation type="submission" date="2019-10" db="EMBL/GenBank/DDBJ databases">
        <title>Metagenomic sequencing of thiosulfate-disproportionating enrichment culture.</title>
        <authorList>
            <person name="Umezawa K."/>
            <person name="Kojima H."/>
            <person name="Fukui M."/>
        </authorList>
    </citation>
    <scope>NUCLEOTIDE SEQUENCE</scope>
    <source>
        <strain evidence="16">45J</strain>
    </source>
</reference>
<keyword evidence="16" id="KW-0966">Cell projection</keyword>
<evidence type="ECO:0000256" key="2">
    <source>
        <dbReference type="ARBA" id="ARBA00008038"/>
    </source>
</evidence>
<keyword evidence="5" id="KW-0145">Chemotaxis</keyword>
<dbReference type="GO" id="GO:0005886">
    <property type="term" value="C:plasma membrane"/>
    <property type="evidence" value="ECO:0007669"/>
    <property type="project" value="UniProtKB-SubCell"/>
</dbReference>
<feature type="transmembrane region" description="Helical" evidence="13">
    <location>
        <begin position="197"/>
        <end position="220"/>
    </location>
</feature>
<evidence type="ECO:0000256" key="13">
    <source>
        <dbReference type="SAM" id="Phobius"/>
    </source>
</evidence>
<organism evidence="16">
    <name type="scientific">hot springs metagenome</name>
    <dbReference type="NCBI Taxonomy" id="433727"/>
    <lineage>
        <taxon>unclassified sequences</taxon>
        <taxon>metagenomes</taxon>
        <taxon>ecological metagenomes</taxon>
    </lineage>
</organism>
<keyword evidence="16" id="KW-0969">Cilium</keyword>
<accession>A0A5J4KZ24</accession>
<dbReference type="InterPro" id="IPR002898">
    <property type="entry name" value="MotA_ExbB_proton_chnl"/>
</dbReference>
<evidence type="ECO:0000256" key="10">
    <source>
        <dbReference type="ARBA" id="ARBA00022989"/>
    </source>
</evidence>
<evidence type="ECO:0000256" key="3">
    <source>
        <dbReference type="ARBA" id="ARBA00022448"/>
    </source>
</evidence>
<evidence type="ECO:0000256" key="12">
    <source>
        <dbReference type="ARBA" id="ARBA00023136"/>
    </source>
</evidence>
<keyword evidence="4" id="KW-1003">Cell membrane</keyword>
<evidence type="ECO:0000313" key="16">
    <source>
        <dbReference type="EMBL" id="GER92332.1"/>
    </source>
</evidence>
<dbReference type="InterPro" id="IPR047055">
    <property type="entry name" value="MotA-like"/>
</dbReference>
<dbReference type="Pfam" id="PF01618">
    <property type="entry name" value="MotA_ExbB"/>
    <property type="match status" value="1"/>
</dbReference>
<dbReference type="Pfam" id="PF20560">
    <property type="entry name" value="MotA_N"/>
    <property type="match status" value="1"/>
</dbReference>
<evidence type="ECO:0000256" key="7">
    <source>
        <dbReference type="ARBA" id="ARBA00022692"/>
    </source>
</evidence>
<name>A0A5J4KZ24_9ZZZZ</name>
<dbReference type="PANTHER" id="PTHR30433">
    <property type="entry name" value="CHEMOTAXIS PROTEIN MOTA"/>
    <property type="match status" value="1"/>
</dbReference>
<keyword evidence="3" id="KW-0813">Transport</keyword>
<keyword evidence="9" id="KW-0375">Hydrogen ion transport</keyword>
<dbReference type="NCBIfam" id="TIGR03818">
    <property type="entry name" value="MotA1"/>
    <property type="match status" value="1"/>
</dbReference>
<evidence type="ECO:0000259" key="14">
    <source>
        <dbReference type="Pfam" id="PF01618"/>
    </source>
</evidence>
<sequence length="285" mass="30454">MFAIIGAVVVLSAVIGGYLLEHGNLNVLFQPAEVVIIFGAAVGGFIIASPMKVIKAVISGVFRILSGKAYSKADYMEVLLLLSEIFSKIRKEGLVSIEADVDNPHESKIFSNYSKFLKNHHAVALVADTLRTVMTTSIAPHELESLLDNELDAHHEELMIPSKSIANVAESLPGLGIVAAVMGVVITMGKINEPPEVLGHSIGAALVGTFMGVLMCYGFAGPVSKNLEYIANEEKEYMNVIKVGLVAFVGGAAPQIAVEFARRVIPGNVKPTFVEVEEAIRGLKK</sequence>
<keyword evidence="6" id="KW-0997">Cell inner membrane</keyword>
<feature type="domain" description="Motility protein A N-terminal" evidence="15">
    <location>
        <begin position="4"/>
        <end position="93"/>
    </location>
</feature>
<evidence type="ECO:0000256" key="9">
    <source>
        <dbReference type="ARBA" id="ARBA00022781"/>
    </source>
</evidence>
<evidence type="ECO:0000259" key="15">
    <source>
        <dbReference type="Pfam" id="PF20560"/>
    </source>
</evidence>
<dbReference type="InterPro" id="IPR000540">
    <property type="entry name" value="Flag_MotA_CS"/>
</dbReference>
<feature type="transmembrane region" description="Helical" evidence="13">
    <location>
        <begin position="172"/>
        <end position="191"/>
    </location>
</feature>